<keyword evidence="3" id="KW-1185">Reference proteome</keyword>
<protein>
    <submittedName>
        <fullName evidence="2">Uncharacterized protein</fullName>
    </submittedName>
</protein>
<dbReference type="Proteomes" id="UP000703661">
    <property type="component" value="Unassembled WGS sequence"/>
</dbReference>
<name>A0A9P6MNJ4_9FUNG</name>
<sequence>MPEAKHPELSFAAYAILSSQIAAVTTTWSEKIPRYWQFCEAIGTKKKRKPTQDDVTRPSRKSYLLPPPPAQVLPQLMDIDIPEMVEYMDIDGLERPRITTSSRLRQPRV</sequence>
<evidence type="ECO:0000256" key="1">
    <source>
        <dbReference type="SAM" id="MobiDB-lite"/>
    </source>
</evidence>
<accession>A0A9P6MNJ4</accession>
<comment type="caution">
    <text evidence="2">The sequence shown here is derived from an EMBL/GenBank/DDBJ whole genome shotgun (WGS) entry which is preliminary data.</text>
</comment>
<dbReference type="EMBL" id="JAAAID010001901">
    <property type="protein sequence ID" value="KAG0008459.1"/>
    <property type="molecule type" value="Genomic_DNA"/>
</dbReference>
<evidence type="ECO:0000313" key="2">
    <source>
        <dbReference type="EMBL" id="KAG0008459.1"/>
    </source>
</evidence>
<proteinExistence type="predicted"/>
<feature type="region of interest" description="Disordered" evidence="1">
    <location>
        <begin position="45"/>
        <end position="68"/>
    </location>
</feature>
<evidence type="ECO:0000313" key="3">
    <source>
        <dbReference type="Proteomes" id="UP000703661"/>
    </source>
</evidence>
<gene>
    <name evidence="2" type="ORF">BGZ80_003425</name>
</gene>
<dbReference type="AlphaFoldDB" id="A0A9P6MNJ4"/>
<organism evidence="2 3">
    <name type="scientific">Entomortierella chlamydospora</name>
    <dbReference type="NCBI Taxonomy" id="101097"/>
    <lineage>
        <taxon>Eukaryota</taxon>
        <taxon>Fungi</taxon>
        <taxon>Fungi incertae sedis</taxon>
        <taxon>Mucoromycota</taxon>
        <taxon>Mortierellomycotina</taxon>
        <taxon>Mortierellomycetes</taxon>
        <taxon>Mortierellales</taxon>
        <taxon>Mortierellaceae</taxon>
        <taxon>Entomortierella</taxon>
    </lineage>
</organism>
<reference evidence="2" key="1">
    <citation type="journal article" date="2020" name="Fungal Divers.">
        <title>Resolving the Mortierellaceae phylogeny through synthesis of multi-gene phylogenetics and phylogenomics.</title>
        <authorList>
            <person name="Vandepol N."/>
            <person name="Liber J."/>
            <person name="Desiro A."/>
            <person name="Na H."/>
            <person name="Kennedy M."/>
            <person name="Barry K."/>
            <person name="Grigoriev I.V."/>
            <person name="Miller A.N."/>
            <person name="O'Donnell K."/>
            <person name="Stajich J.E."/>
            <person name="Bonito G."/>
        </authorList>
    </citation>
    <scope>NUCLEOTIDE SEQUENCE</scope>
    <source>
        <strain evidence="2">NRRL 2769</strain>
    </source>
</reference>